<dbReference type="Pfam" id="PF01223">
    <property type="entry name" value="Endonuclease_NS"/>
    <property type="match status" value="1"/>
</dbReference>
<keyword evidence="5 9" id="KW-0732">Signal</keyword>
<evidence type="ECO:0000313" key="12">
    <source>
        <dbReference type="EMBL" id="BDU74138.1"/>
    </source>
</evidence>
<dbReference type="PANTHER" id="PTHR45080:SF8">
    <property type="entry name" value="IG-LIKE DOMAIN-CONTAINING PROTEIN"/>
    <property type="match status" value="1"/>
</dbReference>
<comment type="cofactor">
    <cofactor evidence="1">
        <name>Mg(2+)</name>
        <dbReference type="ChEBI" id="CHEBI:18420"/>
    </cofactor>
</comment>
<evidence type="ECO:0000259" key="10">
    <source>
        <dbReference type="PROSITE" id="PS50093"/>
    </source>
</evidence>
<evidence type="ECO:0000259" key="11">
    <source>
        <dbReference type="PROSITE" id="PS50835"/>
    </source>
</evidence>
<keyword evidence="6" id="KW-0378">Hydrolase</keyword>
<dbReference type="InterPro" id="IPR001604">
    <property type="entry name" value="Endo_G_ENPP1-like_dom"/>
</dbReference>
<comment type="similarity">
    <text evidence="2">Belongs to the DNA/RNA non-specific endonuclease family.</text>
</comment>
<dbReference type="PANTHER" id="PTHR45080">
    <property type="entry name" value="CONTACTIN 5"/>
    <property type="match status" value="1"/>
</dbReference>
<dbReference type="InterPro" id="IPR035986">
    <property type="entry name" value="PKD_dom_sf"/>
</dbReference>
<dbReference type="GO" id="GO:0005886">
    <property type="term" value="C:plasma membrane"/>
    <property type="evidence" value="ECO:0007669"/>
    <property type="project" value="TreeGrafter"/>
</dbReference>
<organism evidence="12 13">
    <name type="scientific">Mesoterricola silvestris</name>
    <dbReference type="NCBI Taxonomy" id="2927979"/>
    <lineage>
        <taxon>Bacteria</taxon>
        <taxon>Pseudomonadati</taxon>
        <taxon>Acidobacteriota</taxon>
        <taxon>Holophagae</taxon>
        <taxon>Holophagales</taxon>
        <taxon>Holophagaceae</taxon>
        <taxon>Mesoterricola</taxon>
    </lineage>
</organism>
<dbReference type="Pfam" id="PF13927">
    <property type="entry name" value="Ig_3"/>
    <property type="match status" value="1"/>
</dbReference>
<evidence type="ECO:0008006" key="14">
    <source>
        <dbReference type="Google" id="ProtNLM"/>
    </source>
</evidence>
<dbReference type="PROSITE" id="PS50835">
    <property type="entry name" value="IG_LIKE"/>
    <property type="match status" value="3"/>
</dbReference>
<dbReference type="CDD" id="cd00096">
    <property type="entry name" value="Ig"/>
    <property type="match status" value="1"/>
</dbReference>
<dbReference type="Pfam" id="PF18911">
    <property type="entry name" value="PKD_4"/>
    <property type="match status" value="1"/>
</dbReference>
<keyword evidence="3" id="KW-0540">Nuclease</keyword>
<evidence type="ECO:0000256" key="7">
    <source>
        <dbReference type="ARBA" id="ARBA00022842"/>
    </source>
</evidence>
<dbReference type="InterPro" id="IPR050958">
    <property type="entry name" value="Cell_Adh-Cytoskel_Orgn"/>
</dbReference>
<dbReference type="GO" id="GO:0004519">
    <property type="term" value="F:endonuclease activity"/>
    <property type="evidence" value="ECO:0007669"/>
    <property type="project" value="UniProtKB-KW"/>
</dbReference>
<feature type="domain" description="PKD" evidence="10">
    <location>
        <begin position="707"/>
        <end position="766"/>
    </location>
</feature>
<dbReference type="InterPro" id="IPR007110">
    <property type="entry name" value="Ig-like_dom"/>
</dbReference>
<dbReference type="SMART" id="SM00892">
    <property type="entry name" value="Endonuclease_NS"/>
    <property type="match status" value="1"/>
</dbReference>
<dbReference type="SMART" id="SM00409">
    <property type="entry name" value="IG"/>
    <property type="match status" value="3"/>
</dbReference>
<evidence type="ECO:0000256" key="5">
    <source>
        <dbReference type="ARBA" id="ARBA00022729"/>
    </source>
</evidence>
<evidence type="ECO:0000256" key="4">
    <source>
        <dbReference type="ARBA" id="ARBA00022723"/>
    </source>
</evidence>
<dbReference type="AlphaFoldDB" id="A0AA48KD45"/>
<keyword evidence="4" id="KW-0479">Metal-binding</keyword>
<dbReference type="SUPFAM" id="SSF49299">
    <property type="entry name" value="PKD domain"/>
    <property type="match status" value="1"/>
</dbReference>
<sequence length="1057" mass="109232">MLALRCLARMSLCLAVLGLGTFASPARAGGPDHDQDRHLGWFHKPDHLRIVTQPLSQTVISGQAVTFHVEVTGKPSRFHYQWLKGLHRVGGDSATLTLPATTAASAGVYTVIVSNPTGWVHSHPATLAINVPPVITSQPAGLTVVQGGAASFAVKATGNGTLGYQWRRGGAALAGATSAALSLPSVTGADAGSYDAVVTNTLNGTVTTATSAAALLQVNVPPVFTVQPVSQTVDLGAPLALSAAASAGQGSVTLQWRKDGQPIAGATSPEFALAAVTVADGGSYDAVATCTLNGTATSTVSQAAAVAVHAPPTLLTQPQSRTVLPPDGVTFTVTAAANHGGPLTYSWRLNGTPISGADGASYTVASTEFPTNGDAYSVVVGDGTFQVESANAFAVAAVPSPVYAGDPVPVPARPITVLPSLHVDAEKYPNGAFRLGYDESLKNPVWTSYLNFPVHKPYANSTKDYTADLRLAAPQVGKDDYTGIYTGGAGSPDSYDRGHQVPRADVSYRYSPVAGDDATIMSNLVPQISQFNQQLWQRLEETIGGSQGGDTDGVTSYMGRVWVYTGSYFPPSPAWWTSRVQPDLKIAIPTACYKIVVSEPTPGHPKALALILPNAWGQINAPATLTRYVTSVARIEALTGLDFFPNLQAMAPGLDIPAWKATVEVRGWRAPFEQASGPNVHMVEPSWDTQINVNDTVTFAGAATPSSASPEGTTLASATWNFGDGTPVSTGMTASHTYSLGGSFSASFTVQDSLGASNTITRVIKVKGPNEAPTFSGVANQTTTAGNPVTVSFTVADDTTAPGSLAVTATADNTVLLPSALAVVNASGTCSLALIPAAGLTGTATVTLTATDGDGASTTATFTLTVDPAGPTGVPSLIISQYYEGTSYNKWIEVTNVGTGTYDAAVTPLHLGLWTNPNTSNTFKTMPIPGTIAPGASLLFKSATASTPPLPDAAHLTNGAAAIANSTVINFNGNDAVYITTVPTATSASWDARIDAIGDLSWGAANPGADKSFYRVPSVLAGNPVYTAAEWIQKTMAEVENSTETDSFRLGYHVYNK</sequence>
<feature type="domain" description="Ig-like" evidence="11">
    <location>
        <begin position="222"/>
        <end position="301"/>
    </location>
</feature>
<dbReference type="InterPro" id="IPR000601">
    <property type="entry name" value="PKD_dom"/>
</dbReference>
<proteinExistence type="inferred from homology"/>
<name>A0AA48KD45_9BACT</name>
<keyword evidence="7" id="KW-0460">Magnesium</keyword>
<dbReference type="SMART" id="SM00089">
    <property type="entry name" value="PKD"/>
    <property type="match status" value="2"/>
</dbReference>
<dbReference type="Gene3D" id="2.60.40.10">
    <property type="entry name" value="Immunoglobulins"/>
    <property type="match status" value="6"/>
</dbReference>
<dbReference type="InterPro" id="IPR044929">
    <property type="entry name" value="DNA/RNA_non-sp_Endonuclease_sf"/>
</dbReference>
<accession>A0AA48KD45</accession>
<dbReference type="PROSITE" id="PS50093">
    <property type="entry name" value="PKD"/>
    <property type="match status" value="1"/>
</dbReference>
<dbReference type="GO" id="GO:0003676">
    <property type="term" value="F:nucleic acid binding"/>
    <property type="evidence" value="ECO:0007669"/>
    <property type="project" value="InterPro"/>
</dbReference>
<dbReference type="InterPro" id="IPR013783">
    <property type="entry name" value="Ig-like_fold"/>
</dbReference>
<dbReference type="InterPro" id="IPR018524">
    <property type="entry name" value="DNA/RNA_endonuclease_AS"/>
</dbReference>
<dbReference type="InterPro" id="IPR020821">
    <property type="entry name" value="ENPP1-3/EXOG-like_nuc-like"/>
</dbReference>
<evidence type="ECO:0000256" key="3">
    <source>
        <dbReference type="ARBA" id="ARBA00022722"/>
    </source>
</evidence>
<dbReference type="Gene3D" id="3.40.570.10">
    <property type="entry name" value="Extracellular Endonuclease, subunit A"/>
    <property type="match status" value="1"/>
</dbReference>
<dbReference type="KEGG" id="msil:METEAL_33120"/>
<dbReference type="SUPFAM" id="SSF48726">
    <property type="entry name" value="Immunoglobulin"/>
    <property type="match status" value="4"/>
</dbReference>
<dbReference type="InterPro" id="IPR003599">
    <property type="entry name" value="Ig_sub"/>
</dbReference>
<dbReference type="InterPro" id="IPR044925">
    <property type="entry name" value="His-Me_finger_sf"/>
</dbReference>
<dbReference type="InterPro" id="IPR022409">
    <property type="entry name" value="PKD/Chitinase_dom"/>
</dbReference>
<evidence type="ECO:0000313" key="13">
    <source>
        <dbReference type="Proteomes" id="UP001238179"/>
    </source>
</evidence>
<dbReference type="SMART" id="SM00477">
    <property type="entry name" value="NUC"/>
    <property type="match status" value="1"/>
</dbReference>
<gene>
    <name evidence="12" type="ORF">METEAL_33120</name>
</gene>
<dbReference type="GO" id="GO:0007156">
    <property type="term" value="P:homophilic cell adhesion via plasma membrane adhesion molecules"/>
    <property type="evidence" value="ECO:0007669"/>
    <property type="project" value="TreeGrafter"/>
</dbReference>
<keyword evidence="6" id="KW-0255">Endonuclease</keyword>
<dbReference type="EMBL" id="AP027080">
    <property type="protein sequence ID" value="BDU74138.1"/>
    <property type="molecule type" value="Genomic_DNA"/>
</dbReference>
<evidence type="ECO:0000256" key="8">
    <source>
        <dbReference type="ARBA" id="ARBA00023157"/>
    </source>
</evidence>
<feature type="domain" description="Ig-like" evidence="11">
    <location>
        <begin position="133"/>
        <end position="207"/>
    </location>
</feature>
<evidence type="ECO:0000256" key="2">
    <source>
        <dbReference type="ARBA" id="ARBA00010052"/>
    </source>
</evidence>
<dbReference type="RefSeq" id="WP_316412808.1">
    <property type="nucleotide sequence ID" value="NZ_AP027080.1"/>
</dbReference>
<evidence type="ECO:0000256" key="1">
    <source>
        <dbReference type="ARBA" id="ARBA00001946"/>
    </source>
</evidence>
<dbReference type="GO" id="GO:0046872">
    <property type="term" value="F:metal ion binding"/>
    <property type="evidence" value="ECO:0007669"/>
    <property type="project" value="UniProtKB-KW"/>
</dbReference>
<dbReference type="PROSITE" id="PS01070">
    <property type="entry name" value="NUCLEASE_NON_SPEC"/>
    <property type="match status" value="1"/>
</dbReference>
<dbReference type="InterPro" id="IPR036179">
    <property type="entry name" value="Ig-like_dom_sf"/>
</dbReference>
<keyword evidence="8" id="KW-1015">Disulfide bond</keyword>
<evidence type="ECO:0000256" key="9">
    <source>
        <dbReference type="SAM" id="SignalP"/>
    </source>
</evidence>
<evidence type="ECO:0000256" key="6">
    <source>
        <dbReference type="ARBA" id="ARBA00022759"/>
    </source>
</evidence>
<dbReference type="GO" id="GO:0016787">
    <property type="term" value="F:hydrolase activity"/>
    <property type="evidence" value="ECO:0007669"/>
    <property type="project" value="InterPro"/>
</dbReference>
<dbReference type="Pfam" id="PF17963">
    <property type="entry name" value="Big_9"/>
    <property type="match status" value="1"/>
</dbReference>
<protein>
    <recommendedName>
        <fullName evidence="14">PKD domain-containing protein</fullName>
    </recommendedName>
</protein>
<feature type="chain" id="PRO_5041332768" description="PKD domain-containing protein" evidence="9">
    <location>
        <begin position="29"/>
        <end position="1057"/>
    </location>
</feature>
<dbReference type="SUPFAM" id="SSF54060">
    <property type="entry name" value="His-Me finger endonucleases"/>
    <property type="match status" value="1"/>
</dbReference>
<keyword evidence="13" id="KW-1185">Reference proteome</keyword>
<dbReference type="CDD" id="cd00146">
    <property type="entry name" value="PKD"/>
    <property type="match status" value="1"/>
</dbReference>
<feature type="domain" description="Ig-like" evidence="11">
    <location>
        <begin position="45"/>
        <end position="128"/>
    </location>
</feature>
<reference evidence="13" key="1">
    <citation type="journal article" date="2023" name="Int. J. Syst. Evol. Microbiol.">
        <title>Mesoterricola silvestris gen. nov., sp. nov., Mesoterricola sediminis sp. nov., Geothrix oryzae sp. nov., Geothrix edaphica sp. nov., Geothrix rubra sp. nov., and Geothrix limicola sp. nov., six novel members of Acidobacteriota isolated from soils.</title>
        <authorList>
            <person name="Itoh H."/>
            <person name="Sugisawa Y."/>
            <person name="Mise K."/>
            <person name="Xu Z."/>
            <person name="Kuniyasu M."/>
            <person name="Ushijima N."/>
            <person name="Kawano K."/>
            <person name="Kobayashi E."/>
            <person name="Shiratori Y."/>
            <person name="Masuda Y."/>
            <person name="Senoo K."/>
        </authorList>
    </citation>
    <scope>NUCLEOTIDE SEQUENCE [LARGE SCALE GENOMIC DNA]</scope>
    <source>
        <strain evidence="13">W79</strain>
    </source>
</reference>
<feature type="signal peptide" evidence="9">
    <location>
        <begin position="1"/>
        <end position="28"/>
    </location>
</feature>
<dbReference type="Proteomes" id="UP001238179">
    <property type="component" value="Chromosome"/>
</dbReference>